<dbReference type="AlphaFoldDB" id="A0A3B0VIK5"/>
<reference evidence="1" key="1">
    <citation type="submission" date="2018-06" db="EMBL/GenBank/DDBJ databases">
        <authorList>
            <person name="Zhirakovskaya E."/>
        </authorList>
    </citation>
    <scope>NUCLEOTIDE SEQUENCE</scope>
</reference>
<dbReference type="InterPro" id="IPR006626">
    <property type="entry name" value="PbH1"/>
</dbReference>
<name>A0A3B0VIK5_9ZZZZ</name>
<protein>
    <submittedName>
        <fullName evidence="1">Uncharacterized protein</fullName>
    </submittedName>
</protein>
<dbReference type="Gene3D" id="2.160.20.10">
    <property type="entry name" value="Single-stranded right-handed beta-helix, Pectin lyase-like"/>
    <property type="match status" value="1"/>
</dbReference>
<dbReference type="EMBL" id="UOEU01000949">
    <property type="protein sequence ID" value="VAW42751.1"/>
    <property type="molecule type" value="Genomic_DNA"/>
</dbReference>
<organism evidence="1">
    <name type="scientific">hydrothermal vent metagenome</name>
    <dbReference type="NCBI Taxonomy" id="652676"/>
    <lineage>
        <taxon>unclassified sequences</taxon>
        <taxon>metagenomes</taxon>
        <taxon>ecological metagenomes</taxon>
    </lineage>
</organism>
<accession>A0A3B0VIK5</accession>
<dbReference type="InterPro" id="IPR011050">
    <property type="entry name" value="Pectin_lyase_fold/virulence"/>
</dbReference>
<dbReference type="NCBIfam" id="NF041518">
    <property type="entry name" value="choice_anch_Q"/>
    <property type="match status" value="1"/>
</dbReference>
<gene>
    <name evidence="1" type="ORF">MNBD_CHLOROFLEXI01-2869</name>
</gene>
<dbReference type="InterPro" id="IPR059226">
    <property type="entry name" value="Choice_anch_Q_dom"/>
</dbReference>
<sequence length="499" mass="50644">MLQHPNKTQSAGRIQLFLFLFLSLFMWQSSIQSAKAATWTVCLSALDCDFTSIQTAVNNATNGDILEFTVNKEVFLETVTLNKSLTFMGQTTTINAQDSGTAVTITGSPTVIMQDIIIQNGNVSGNGGGNGGGIQLNGGNLTLTNVTLNSNDATGSGLGGALYIGNGSSTVTLTNVTMQSNTAVSGGGIYNNGIINADNLTIAANYAVNGGGFYNNGIATLDNQSDIRQNGTTATQTTQSGGGIFNAAGATLTILDSDVSNNDADDGAGVFNEGTLQVTDSNLGSSNVAINAGGGLYNSGQATLTNSAVVQNDGATGAGIYNEGTLIANNSTLSRNEGANGAGLYNMSGSTTFNNVTIHLTIGTSIFVNGGTVTVGNTIISSVSGNSTCDGSNLNSAVSNGYNLANDQSCTFLSEISGGIQGVDPDLEGIVSPTTSAAYHAPKLTSPTVDAGNPATPGSGSTACFASDLRGLARPQSRGCDIGAVEIVIFRLYLPTLIK</sequence>
<proteinExistence type="predicted"/>
<dbReference type="SMART" id="SM00710">
    <property type="entry name" value="PbH1"/>
    <property type="match status" value="7"/>
</dbReference>
<evidence type="ECO:0000313" key="1">
    <source>
        <dbReference type="EMBL" id="VAW42751.1"/>
    </source>
</evidence>
<dbReference type="SUPFAM" id="SSF51126">
    <property type="entry name" value="Pectin lyase-like"/>
    <property type="match status" value="2"/>
</dbReference>
<dbReference type="InterPro" id="IPR012334">
    <property type="entry name" value="Pectin_lyas_fold"/>
</dbReference>